<dbReference type="SUPFAM" id="SSF141986">
    <property type="entry name" value="LD-carboxypeptidase A C-terminal domain-like"/>
    <property type="match status" value="1"/>
</dbReference>
<evidence type="ECO:0000313" key="10">
    <source>
        <dbReference type="Proteomes" id="UP000662088"/>
    </source>
</evidence>
<sequence length="290" mass="32757">MNSLLKTNDYIGLVANSNGIDIANKDKIDTLIACLKELGLNPLLSSIFYKKQGPFNGTGQERADVLNTYFNDPNIKAIFDLSGGDLSNETLDYIDFQTISDNPKPFFGYSDLSTLLNAINTKSHIATYHYQLRHLIGRNSLEQKEYFLNSFMKSNMPKFKYEFIRGSQMEGIVIGGNIRCFLKLMGTKYQPDFNNKILFLESLSGDCAKMATFLRQYKQIGAFDNLNGIILGTFTEMEKEKYKPTIEEMIISLVDSSIPIAKSLELGHGEDCKCIIIGNHYSLKKQKLEV</sequence>
<feature type="active site" description="Nucleophile" evidence="6">
    <location>
        <position position="110"/>
    </location>
</feature>
<dbReference type="Gene3D" id="3.50.30.60">
    <property type="entry name" value="LD-carboxypeptidase A C-terminal domain-like"/>
    <property type="match status" value="1"/>
</dbReference>
<accession>A0A8I0AE97</accession>
<dbReference type="EMBL" id="JACOOQ010000014">
    <property type="protein sequence ID" value="MBC5640537.1"/>
    <property type="molecule type" value="Genomic_DNA"/>
</dbReference>
<feature type="domain" description="LD-carboxypeptidase C-terminal" evidence="8">
    <location>
        <begin position="170"/>
        <end position="282"/>
    </location>
</feature>
<keyword evidence="10" id="KW-1185">Reference proteome</keyword>
<dbReference type="InterPro" id="IPR027461">
    <property type="entry name" value="Carboxypeptidase_A_C_sf"/>
</dbReference>
<dbReference type="Pfam" id="PF02016">
    <property type="entry name" value="Peptidase_S66"/>
    <property type="match status" value="1"/>
</dbReference>
<dbReference type="InterPro" id="IPR040921">
    <property type="entry name" value="Peptidase_S66C"/>
</dbReference>
<feature type="active site" description="Charge relay system" evidence="6">
    <location>
        <position position="201"/>
    </location>
</feature>
<reference evidence="9" key="1">
    <citation type="submission" date="2020-08" db="EMBL/GenBank/DDBJ databases">
        <title>Genome public.</title>
        <authorList>
            <person name="Liu C."/>
            <person name="Sun Q."/>
        </authorList>
    </citation>
    <scope>NUCLEOTIDE SEQUENCE</scope>
    <source>
        <strain evidence="9">NSJ-42</strain>
    </source>
</reference>
<protein>
    <submittedName>
        <fullName evidence="9">LD-carboxypeptidase</fullName>
    </submittedName>
</protein>
<evidence type="ECO:0000256" key="3">
    <source>
        <dbReference type="ARBA" id="ARBA00022670"/>
    </source>
</evidence>
<dbReference type="AlphaFoldDB" id="A0A8I0AE97"/>
<dbReference type="SUPFAM" id="SSF52317">
    <property type="entry name" value="Class I glutamine amidotransferase-like"/>
    <property type="match status" value="1"/>
</dbReference>
<dbReference type="Gene3D" id="3.40.50.10740">
    <property type="entry name" value="Class I glutamine amidotransferase-like"/>
    <property type="match status" value="1"/>
</dbReference>
<dbReference type="GO" id="GO:0006508">
    <property type="term" value="P:proteolysis"/>
    <property type="evidence" value="ECO:0007669"/>
    <property type="project" value="UniProtKB-KW"/>
</dbReference>
<dbReference type="InterPro" id="IPR003507">
    <property type="entry name" value="S66_fam"/>
</dbReference>
<dbReference type="Pfam" id="PF17676">
    <property type="entry name" value="Peptidase_S66C"/>
    <property type="match status" value="1"/>
</dbReference>
<dbReference type="GO" id="GO:0004180">
    <property type="term" value="F:carboxypeptidase activity"/>
    <property type="evidence" value="ECO:0007669"/>
    <property type="project" value="UniProtKB-KW"/>
</dbReference>
<organism evidence="9 10">
    <name type="scientific">Clostridium lentum</name>
    <dbReference type="NCBI Taxonomy" id="2763037"/>
    <lineage>
        <taxon>Bacteria</taxon>
        <taxon>Bacillati</taxon>
        <taxon>Bacillota</taxon>
        <taxon>Clostridia</taxon>
        <taxon>Eubacteriales</taxon>
        <taxon>Clostridiaceae</taxon>
        <taxon>Clostridium</taxon>
    </lineage>
</organism>
<evidence type="ECO:0000256" key="2">
    <source>
        <dbReference type="ARBA" id="ARBA00022645"/>
    </source>
</evidence>
<dbReference type="Proteomes" id="UP000662088">
    <property type="component" value="Unassembled WGS sequence"/>
</dbReference>
<dbReference type="InterPro" id="IPR027478">
    <property type="entry name" value="LdcA_N"/>
</dbReference>
<dbReference type="PANTHER" id="PTHR30237:SF2">
    <property type="entry name" value="MUREIN TETRAPEPTIDE CARBOXYPEPTIDASE"/>
    <property type="match status" value="1"/>
</dbReference>
<evidence type="ECO:0000256" key="6">
    <source>
        <dbReference type="PIRSR" id="PIRSR028757-1"/>
    </source>
</evidence>
<dbReference type="GO" id="GO:0008236">
    <property type="term" value="F:serine-type peptidase activity"/>
    <property type="evidence" value="ECO:0007669"/>
    <property type="project" value="UniProtKB-KW"/>
</dbReference>
<evidence type="ECO:0000256" key="5">
    <source>
        <dbReference type="ARBA" id="ARBA00022825"/>
    </source>
</evidence>
<evidence type="ECO:0000259" key="7">
    <source>
        <dbReference type="Pfam" id="PF02016"/>
    </source>
</evidence>
<keyword evidence="5" id="KW-0720">Serine protease</keyword>
<name>A0A8I0AE97_9CLOT</name>
<feature type="active site" description="Charge relay system" evidence="6">
    <location>
        <position position="268"/>
    </location>
</feature>
<dbReference type="PIRSF" id="PIRSF028757">
    <property type="entry name" value="LD-carboxypeptidase"/>
    <property type="match status" value="1"/>
</dbReference>
<comment type="similarity">
    <text evidence="1">Belongs to the peptidase S66 family.</text>
</comment>
<dbReference type="InterPro" id="IPR029062">
    <property type="entry name" value="Class_I_gatase-like"/>
</dbReference>
<keyword evidence="3" id="KW-0645">Protease</keyword>
<dbReference type="RefSeq" id="WP_022212400.1">
    <property type="nucleotide sequence ID" value="NZ_JACOOQ010000014.1"/>
</dbReference>
<dbReference type="CDD" id="cd07062">
    <property type="entry name" value="Peptidase_S66_mccF_like"/>
    <property type="match status" value="1"/>
</dbReference>
<evidence type="ECO:0000259" key="8">
    <source>
        <dbReference type="Pfam" id="PF17676"/>
    </source>
</evidence>
<evidence type="ECO:0000256" key="4">
    <source>
        <dbReference type="ARBA" id="ARBA00022801"/>
    </source>
</evidence>
<keyword evidence="4" id="KW-0378">Hydrolase</keyword>
<evidence type="ECO:0000256" key="1">
    <source>
        <dbReference type="ARBA" id="ARBA00010233"/>
    </source>
</evidence>
<evidence type="ECO:0000313" key="9">
    <source>
        <dbReference type="EMBL" id="MBC5640537.1"/>
    </source>
</evidence>
<gene>
    <name evidence="9" type="ORF">H8R92_08925</name>
</gene>
<dbReference type="InterPro" id="IPR040449">
    <property type="entry name" value="Peptidase_S66_N"/>
</dbReference>
<dbReference type="PANTHER" id="PTHR30237">
    <property type="entry name" value="MURAMOYLTETRAPEPTIDE CARBOXYPEPTIDASE"/>
    <property type="match status" value="1"/>
</dbReference>
<comment type="caution">
    <text evidence="9">The sequence shown here is derived from an EMBL/GenBank/DDBJ whole genome shotgun (WGS) entry which is preliminary data.</text>
</comment>
<keyword evidence="2 9" id="KW-0121">Carboxypeptidase</keyword>
<feature type="domain" description="LD-carboxypeptidase N-terminal" evidence="7">
    <location>
        <begin position="11"/>
        <end position="129"/>
    </location>
</feature>
<proteinExistence type="inferred from homology"/>